<dbReference type="RefSeq" id="WP_017746549.1">
    <property type="nucleotide sequence ID" value="NZ_KQ976354.1"/>
</dbReference>
<evidence type="ECO:0000256" key="2">
    <source>
        <dbReference type="ARBA" id="ARBA00010701"/>
    </source>
</evidence>
<proteinExistence type="inferred from homology"/>
<name>A0A139XAI3_9CYAN</name>
<dbReference type="InterPro" id="IPR029058">
    <property type="entry name" value="AB_hydrolase_fold"/>
</dbReference>
<dbReference type="GO" id="GO:0016042">
    <property type="term" value="P:lipid catabolic process"/>
    <property type="evidence" value="ECO:0007669"/>
    <property type="project" value="TreeGrafter"/>
</dbReference>
<accession>A0A139XAI3</accession>
<organism evidence="5 6">
    <name type="scientific">Scytonema hofmannii PCC 7110</name>
    <dbReference type="NCBI Taxonomy" id="128403"/>
    <lineage>
        <taxon>Bacteria</taxon>
        <taxon>Bacillati</taxon>
        <taxon>Cyanobacteriota</taxon>
        <taxon>Cyanophyceae</taxon>
        <taxon>Nostocales</taxon>
        <taxon>Scytonemataceae</taxon>
        <taxon>Scytonema</taxon>
    </lineage>
</organism>
<dbReference type="GO" id="GO:0005615">
    <property type="term" value="C:extracellular space"/>
    <property type="evidence" value="ECO:0007669"/>
    <property type="project" value="TreeGrafter"/>
</dbReference>
<dbReference type="Gene3D" id="3.40.50.1820">
    <property type="entry name" value="alpha/beta hydrolase"/>
    <property type="match status" value="1"/>
</dbReference>
<dbReference type="InterPro" id="IPR000734">
    <property type="entry name" value="TAG_lipase"/>
</dbReference>
<keyword evidence="6" id="KW-1185">Reference proteome</keyword>
<dbReference type="Proteomes" id="UP000076925">
    <property type="component" value="Unassembled WGS sequence"/>
</dbReference>
<dbReference type="AlphaFoldDB" id="A0A139XAI3"/>
<comment type="subcellular location">
    <subcellularLocation>
        <location evidence="1">Secreted</location>
    </subcellularLocation>
</comment>
<gene>
    <name evidence="5" type="ORF">WA1_16540</name>
</gene>
<dbReference type="EMBL" id="ANNX02000020">
    <property type="protein sequence ID" value="KYC41653.1"/>
    <property type="molecule type" value="Genomic_DNA"/>
</dbReference>
<dbReference type="GO" id="GO:0016298">
    <property type="term" value="F:lipase activity"/>
    <property type="evidence" value="ECO:0007669"/>
    <property type="project" value="InterPro"/>
</dbReference>
<evidence type="ECO:0000313" key="5">
    <source>
        <dbReference type="EMBL" id="KYC41653.1"/>
    </source>
</evidence>
<dbReference type="Pfam" id="PF00151">
    <property type="entry name" value="Lipase"/>
    <property type="match status" value="1"/>
</dbReference>
<comment type="similarity">
    <text evidence="2">Belongs to the AB hydrolase superfamily. Lipase family.</text>
</comment>
<evidence type="ECO:0000256" key="1">
    <source>
        <dbReference type="ARBA" id="ARBA00004613"/>
    </source>
</evidence>
<evidence type="ECO:0000259" key="4">
    <source>
        <dbReference type="Pfam" id="PF00151"/>
    </source>
</evidence>
<protein>
    <recommendedName>
        <fullName evidence="4">Lipase domain-containing protein</fullName>
    </recommendedName>
</protein>
<sequence>MNVSRDLPTVSLPLLTSSQTNNNILSSKQALLTLSHDPLSSHSSALSHITKFVTSQEFVSQEIAEERIQTQRVLPGEIAGDIANWGLREDGSGAKPRYYKDGVHLYRFDASGRTYQGIEYAKETILVIHGWKNSSDDEIFSNLQRELAKQNPSKQILALDWRDPANHDEDKGLKPNYTSGSVAPVAQWAARTLNSLEITGQQLSLVGFSLGAYVAAEIGFLLGKAAHLTALDPAYEASTYDIDGNNFGNQTPKPFGDVAYQSLAVVVSDESGGYAGDNNHAATASNSFLLRFRGDNWNEYDRNVKYHSAVVEVYTDFISHQRRLPAFESNRFDNNASYGSIHEGCFNINRRDERWYEDGFDYFSGSTQLSRWV</sequence>
<dbReference type="OrthoDB" id="504365at2"/>
<comment type="caution">
    <text evidence="5">The sequence shown here is derived from an EMBL/GenBank/DDBJ whole genome shotgun (WGS) entry which is preliminary data.</text>
</comment>
<dbReference type="PANTHER" id="PTHR11610:SF190">
    <property type="entry name" value="VITELLOGENIN-3-LIKE PROTEIN"/>
    <property type="match status" value="1"/>
</dbReference>
<reference evidence="5 6" key="1">
    <citation type="journal article" date="2013" name="Genome Biol. Evol.">
        <title>Genomes of Stigonematalean cyanobacteria (subsection V) and the evolution of oxygenic photosynthesis from prokaryotes to plastids.</title>
        <authorList>
            <person name="Dagan T."/>
            <person name="Roettger M."/>
            <person name="Stucken K."/>
            <person name="Landan G."/>
            <person name="Koch R."/>
            <person name="Major P."/>
            <person name="Gould S.B."/>
            <person name="Goremykin V.V."/>
            <person name="Rippka R."/>
            <person name="Tandeau de Marsac N."/>
            <person name="Gugger M."/>
            <person name="Lockhart P.J."/>
            <person name="Allen J.F."/>
            <person name="Brune I."/>
            <person name="Maus I."/>
            <person name="Puhler A."/>
            <person name="Martin W.F."/>
        </authorList>
    </citation>
    <scope>NUCLEOTIDE SEQUENCE [LARGE SCALE GENOMIC DNA]</scope>
    <source>
        <strain evidence="5 6">PCC 7110</strain>
    </source>
</reference>
<dbReference type="InterPro" id="IPR013818">
    <property type="entry name" value="Lipase"/>
</dbReference>
<evidence type="ECO:0000313" key="6">
    <source>
        <dbReference type="Proteomes" id="UP000076925"/>
    </source>
</evidence>
<feature type="domain" description="Lipase" evidence="4">
    <location>
        <begin position="117"/>
        <end position="235"/>
    </location>
</feature>
<keyword evidence="3" id="KW-0964">Secreted</keyword>
<dbReference type="PANTHER" id="PTHR11610">
    <property type="entry name" value="LIPASE"/>
    <property type="match status" value="1"/>
</dbReference>
<evidence type="ECO:0000256" key="3">
    <source>
        <dbReference type="ARBA" id="ARBA00022525"/>
    </source>
</evidence>
<dbReference type="STRING" id="128403.WA1_16540"/>
<dbReference type="SUPFAM" id="SSF53474">
    <property type="entry name" value="alpha/beta-Hydrolases"/>
    <property type="match status" value="1"/>
</dbReference>